<dbReference type="PROSITE" id="PS51318">
    <property type="entry name" value="TAT"/>
    <property type="match status" value="1"/>
</dbReference>
<dbReference type="STRING" id="1203554.HMPREF1476_01727"/>
<dbReference type="HOGENOM" id="CLU_031285_3_1_4"/>
<feature type="chain" id="PRO_5004506157" description="ABC transporter substrate-binding protein" evidence="3">
    <location>
        <begin position="31"/>
        <end position="427"/>
    </location>
</feature>
<protein>
    <recommendedName>
        <fullName evidence="6">ABC transporter substrate-binding protein</fullName>
    </recommendedName>
</protein>
<dbReference type="PANTHER" id="PTHR43649:SF30">
    <property type="entry name" value="ABC TRANSPORTER SUBSTRATE-BINDING PROTEIN"/>
    <property type="match status" value="1"/>
</dbReference>
<evidence type="ECO:0000256" key="3">
    <source>
        <dbReference type="SAM" id="SignalP"/>
    </source>
</evidence>
<organism evidence="4 5">
    <name type="scientific">Sutterella wadsworthensis HGA0223</name>
    <dbReference type="NCBI Taxonomy" id="1203554"/>
    <lineage>
        <taxon>Bacteria</taxon>
        <taxon>Pseudomonadati</taxon>
        <taxon>Pseudomonadota</taxon>
        <taxon>Betaproteobacteria</taxon>
        <taxon>Burkholderiales</taxon>
        <taxon>Sutterellaceae</taxon>
        <taxon>Sutterella</taxon>
    </lineage>
</organism>
<evidence type="ECO:0000256" key="2">
    <source>
        <dbReference type="ARBA" id="ARBA00008520"/>
    </source>
</evidence>
<evidence type="ECO:0000313" key="5">
    <source>
        <dbReference type="Proteomes" id="UP000014400"/>
    </source>
</evidence>
<dbReference type="InterPro" id="IPR050490">
    <property type="entry name" value="Bact_solute-bd_prot1"/>
</dbReference>
<dbReference type="eggNOG" id="COG1653">
    <property type="taxonomic scope" value="Bacteria"/>
</dbReference>
<keyword evidence="5" id="KW-1185">Reference proteome</keyword>
<comment type="subcellular location">
    <subcellularLocation>
        <location evidence="1">Periplasm</location>
    </subcellularLocation>
</comment>
<evidence type="ECO:0008006" key="6">
    <source>
        <dbReference type="Google" id="ProtNLM"/>
    </source>
</evidence>
<dbReference type="InterPro" id="IPR006311">
    <property type="entry name" value="TAT_signal"/>
</dbReference>
<evidence type="ECO:0000256" key="1">
    <source>
        <dbReference type="ARBA" id="ARBA00004418"/>
    </source>
</evidence>
<gene>
    <name evidence="4" type="ORF">HMPREF1476_01727</name>
</gene>
<name>S3BD99_9BURK</name>
<dbReference type="CDD" id="cd14748">
    <property type="entry name" value="PBP2_UgpB"/>
    <property type="match status" value="1"/>
</dbReference>
<evidence type="ECO:0000313" key="4">
    <source>
        <dbReference type="EMBL" id="EPD98436.1"/>
    </source>
</evidence>
<comment type="similarity">
    <text evidence="2">Belongs to the bacterial solute-binding protein 1 family.</text>
</comment>
<dbReference type="InterPro" id="IPR006059">
    <property type="entry name" value="SBP"/>
</dbReference>
<dbReference type="PATRIC" id="fig|1203554.3.peg.1811"/>
<dbReference type="PANTHER" id="PTHR43649">
    <property type="entry name" value="ARABINOSE-BINDING PROTEIN-RELATED"/>
    <property type="match status" value="1"/>
</dbReference>
<keyword evidence="3" id="KW-0732">Signal</keyword>
<feature type="signal peptide" evidence="3">
    <location>
        <begin position="1"/>
        <end position="30"/>
    </location>
</feature>
<dbReference type="Gene3D" id="3.40.190.10">
    <property type="entry name" value="Periplasmic binding protein-like II"/>
    <property type="match status" value="2"/>
</dbReference>
<comment type="caution">
    <text evidence="4">The sequence shown here is derived from an EMBL/GenBank/DDBJ whole genome shotgun (WGS) entry which is preliminary data.</text>
</comment>
<dbReference type="AlphaFoldDB" id="S3BD99"/>
<dbReference type="EMBL" id="ATCF01000024">
    <property type="protein sequence ID" value="EPD98436.1"/>
    <property type="molecule type" value="Genomic_DNA"/>
</dbReference>
<dbReference type="Pfam" id="PF13416">
    <property type="entry name" value="SBP_bac_8"/>
    <property type="match status" value="1"/>
</dbReference>
<dbReference type="Proteomes" id="UP000014400">
    <property type="component" value="Unassembled WGS sequence"/>
</dbReference>
<proteinExistence type="inferred from homology"/>
<sequence length="427" mass="47176">MNSLSRKHFLRLALAVVAVAAAGSAPNVFAAEDIVEITVAHPYGKIFRPIHQKIIKEFNKIHPNVKVRLETPFPDYEELTQRTLAGIAQGNAPVLSFQGINQIRQYIEMGAAYDLSEFVKNDPRWKDGSGYYPTMMKLGNFNGKQYAVPFAISTPIVYFNETLLKKAGIDTSKGFETWPALIEAAKKVQALGPEYSGLFYDYQATGNWMWQALLFCEGGTMMDEKETRVTFADEPGLRAARILRSFVDQGVMKDWTRLQGEQAFISGRVGFYAASTSWLKGVQDKTSGFAMKTSLFPVGTTGKRILPNGGNGAMIITKDPKKARAAYEYAMFAAGPVGTAIQVQGSGYMPMHEKGTEALKDFYNANPNFKTSLAQIPTIVRWYSFPGTNTLKIIDVIKDDLQAIVNKRVTADEGIKAAADEVSKLVK</sequence>
<dbReference type="RefSeq" id="WP_016474902.1">
    <property type="nucleotide sequence ID" value="NZ_KE150480.1"/>
</dbReference>
<dbReference type="SUPFAM" id="SSF53850">
    <property type="entry name" value="Periplasmic binding protein-like II"/>
    <property type="match status" value="1"/>
</dbReference>
<dbReference type="GO" id="GO:0042597">
    <property type="term" value="C:periplasmic space"/>
    <property type="evidence" value="ECO:0007669"/>
    <property type="project" value="UniProtKB-SubCell"/>
</dbReference>
<accession>S3BD99</accession>
<reference evidence="4 5" key="1">
    <citation type="submission" date="2013-04" db="EMBL/GenBank/DDBJ databases">
        <title>The Genome Sequence of Sutterella wadsworthensis HGA0223.</title>
        <authorList>
            <consortium name="The Broad Institute Genomics Platform"/>
            <person name="Earl A."/>
            <person name="Ward D."/>
            <person name="Feldgarden M."/>
            <person name="Gevers D."/>
            <person name="Schmidt T.M."/>
            <person name="Dover J."/>
            <person name="Dai D."/>
            <person name="Walker B."/>
            <person name="Young S."/>
            <person name="Zeng Q."/>
            <person name="Gargeya S."/>
            <person name="Fitzgerald M."/>
            <person name="Haas B."/>
            <person name="Abouelleil A."/>
            <person name="Allen A.W."/>
            <person name="Alvarado L."/>
            <person name="Arachchi H.M."/>
            <person name="Berlin A.M."/>
            <person name="Chapman S.B."/>
            <person name="Gainer-Dewar J."/>
            <person name="Goldberg J."/>
            <person name="Griggs A."/>
            <person name="Gujja S."/>
            <person name="Hansen M."/>
            <person name="Howarth C."/>
            <person name="Imamovic A."/>
            <person name="Ireland A."/>
            <person name="Larimer J."/>
            <person name="McCowan C."/>
            <person name="Murphy C."/>
            <person name="Pearson M."/>
            <person name="Poon T.W."/>
            <person name="Priest M."/>
            <person name="Roberts A."/>
            <person name="Saif S."/>
            <person name="Shea T."/>
            <person name="Sisk P."/>
            <person name="Sykes S."/>
            <person name="Wortman J."/>
            <person name="Nusbaum C."/>
            <person name="Birren B."/>
        </authorList>
    </citation>
    <scope>NUCLEOTIDE SEQUENCE [LARGE SCALE GENOMIC DNA]</scope>
    <source>
        <strain evidence="4 5">HGA0223</strain>
    </source>
</reference>